<keyword evidence="2" id="KW-0732">Signal</keyword>
<dbReference type="GO" id="GO:0005975">
    <property type="term" value="P:carbohydrate metabolic process"/>
    <property type="evidence" value="ECO:0007669"/>
    <property type="project" value="InterPro"/>
</dbReference>
<dbReference type="Proteomes" id="UP001198461">
    <property type="component" value="Unassembled WGS sequence"/>
</dbReference>
<dbReference type="GO" id="GO:0033916">
    <property type="term" value="F:beta-agarase activity"/>
    <property type="evidence" value="ECO:0007669"/>
    <property type="project" value="InterPro"/>
</dbReference>
<dbReference type="EMBL" id="JAIWYE010000012">
    <property type="protein sequence ID" value="MCA4703071.1"/>
    <property type="molecule type" value="Genomic_DNA"/>
</dbReference>
<dbReference type="InterPro" id="IPR016287">
    <property type="entry name" value="Beta_agarase"/>
</dbReference>
<reference evidence="8" key="2">
    <citation type="submission" date="2023-08" db="EMBL/GenBank/DDBJ databases">
        <title>Mucin Metabolism Genes Underlie the Key Renovations of Bacteroides xylanisolvens Genomes in Captive Great Apes.</title>
        <authorList>
            <person name="Nishida A.H."/>
        </authorList>
    </citation>
    <scope>NUCLEOTIDE SEQUENCE</scope>
    <source>
        <strain evidence="8">P13.H9</strain>
    </source>
</reference>
<evidence type="ECO:0000256" key="2">
    <source>
        <dbReference type="ARBA" id="ARBA00022729"/>
    </source>
</evidence>
<dbReference type="Gene3D" id="2.60.120.200">
    <property type="match status" value="1"/>
</dbReference>
<dbReference type="RefSeq" id="WP_151934325.1">
    <property type="nucleotide sequence ID" value="NZ_JAIWXB010000011.1"/>
</dbReference>
<dbReference type="SUPFAM" id="SSF49899">
    <property type="entry name" value="Concanavalin A-like lectins/glucanases"/>
    <property type="match status" value="1"/>
</dbReference>
<dbReference type="PROSITE" id="PS51257">
    <property type="entry name" value="PROKAR_LIPOPROTEIN"/>
    <property type="match status" value="1"/>
</dbReference>
<dbReference type="PANTHER" id="PTHR10963">
    <property type="entry name" value="GLYCOSYL HYDROLASE-RELATED"/>
    <property type="match status" value="1"/>
</dbReference>
<feature type="domain" description="GH16" evidence="6">
    <location>
        <begin position="36"/>
        <end position="329"/>
    </location>
</feature>
<gene>
    <name evidence="7" type="ORF">GA398_05775</name>
    <name evidence="8" type="ORF">LD004_05515</name>
</gene>
<dbReference type="CDD" id="cd02178">
    <property type="entry name" value="GH16_beta_agarase"/>
    <property type="match status" value="1"/>
</dbReference>
<evidence type="ECO:0000256" key="1">
    <source>
        <dbReference type="ARBA" id="ARBA00006865"/>
    </source>
</evidence>
<name>A0A7J5Q0U8_9BACE</name>
<dbReference type="Proteomes" id="UP000434604">
    <property type="component" value="Unassembled WGS sequence"/>
</dbReference>
<evidence type="ECO:0000313" key="7">
    <source>
        <dbReference type="EMBL" id="KAB6149017.1"/>
    </source>
</evidence>
<protein>
    <submittedName>
        <fullName evidence="7">Family 16 glycosylhydrolase</fullName>
    </submittedName>
</protein>
<evidence type="ECO:0000256" key="5">
    <source>
        <dbReference type="PIRSR" id="PIRSR001097-50"/>
    </source>
</evidence>
<reference evidence="7 9" key="1">
    <citation type="journal article" date="2019" name="Nat. Med.">
        <title>A library of human gut bacterial isolates paired with longitudinal multiomics data enables mechanistic microbiome research.</title>
        <authorList>
            <person name="Poyet M."/>
            <person name="Groussin M."/>
            <person name="Gibbons S.M."/>
            <person name="Avila-Pacheco J."/>
            <person name="Jiang X."/>
            <person name="Kearney S.M."/>
            <person name="Perrotta A.R."/>
            <person name="Berdy B."/>
            <person name="Zhao S."/>
            <person name="Lieberman T.D."/>
            <person name="Swanson P.K."/>
            <person name="Smith M."/>
            <person name="Roesemann S."/>
            <person name="Alexander J.E."/>
            <person name="Rich S.A."/>
            <person name="Livny J."/>
            <person name="Vlamakis H."/>
            <person name="Clish C."/>
            <person name="Bullock K."/>
            <person name="Deik A."/>
            <person name="Scott J."/>
            <person name="Pierce K.A."/>
            <person name="Xavier R.J."/>
            <person name="Alm E.J."/>
        </authorList>
    </citation>
    <scope>NUCLEOTIDE SEQUENCE [LARGE SCALE GENOMIC DNA]</scope>
    <source>
        <strain evidence="7 9">BIOML-A58</strain>
    </source>
</reference>
<keyword evidence="4" id="KW-0326">Glycosidase</keyword>
<comment type="similarity">
    <text evidence="1">Belongs to the glycosyl hydrolase 16 family.</text>
</comment>
<dbReference type="InterPro" id="IPR050546">
    <property type="entry name" value="Glycosyl_Hydrlase_16"/>
</dbReference>
<keyword evidence="3 7" id="KW-0378">Hydrolase</keyword>
<evidence type="ECO:0000256" key="4">
    <source>
        <dbReference type="ARBA" id="ARBA00023295"/>
    </source>
</evidence>
<dbReference type="AlphaFoldDB" id="A0A7J5Q0U8"/>
<dbReference type="InterPro" id="IPR000757">
    <property type="entry name" value="Beta-glucanase-like"/>
</dbReference>
<dbReference type="InterPro" id="IPR013320">
    <property type="entry name" value="ConA-like_dom_sf"/>
</dbReference>
<dbReference type="Pfam" id="PF00722">
    <property type="entry name" value="Glyco_hydro_16"/>
    <property type="match status" value="1"/>
</dbReference>
<organism evidence="7 9">
    <name type="scientific">Bacteroides xylanisolvens</name>
    <dbReference type="NCBI Taxonomy" id="371601"/>
    <lineage>
        <taxon>Bacteria</taxon>
        <taxon>Pseudomonadati</taxon>
        <taxon>Bacteroidota</taxon>
        <taxon>Bacteroidia</taxon>
        <taxon>Bacteroidales</taxon>
        <taxon>Bacteroidaceae</taxon>
        <taxon>Bacteroides</taxon>
    </lineage>
</organism>
<evidence type="ECO:0000256" key="3">
    <source>
        <dbReference type="ARBA" id="ARBA00022801"/>
    </source>
</evidence>
<feature type="active site" description="Proton donor" evidence="5">
    <location>
        <position position="181"/>
    </location>
</feature>
<comment type="caution">
    <text evidence="7">The sequence shown here is derived from an EMBL/GenBank/DDBJ whole genome shotgun (WGS) entry which is preliminary data.</text>
</comment>
<accession>A0A7J5Q0U8</accession>
<dbReference type="PIRSF" id="PIRSF001097">
    <property type="entry name" value="Agarase"/>
    <property type="match status" value="1"/>
</dbReference>
<feature type="active site" description="Nucleophile" evidence="5">
    <location>
        <position position="176"/>
    </location>
</feature>
<evidence type="ECO:0000313" key="9">
    <source>
        <dbReference type="Proteomes" id="UP000434604"/>
    </source>
</evidence>
<proteinExistence type="inferred from homology"/>
<dbReference type="PROSITE" id="PS51762">
    <property type="entry name" value="GH16_2"/>
    <property type="match status" value="1"/>
</dbReference>
<sequence length="334" mass="38313">MKKQLLLFCGVALIGCSNSNIIANELSDKSDIESDYEWDGYPIPVNIEDNKEWRLNLQSDDFNYKFEASNKLTEFASKWRNYYHSKWSGPAPTIWQYDHISVSDGCLQIRTTRPEKVETKKTTSGNVTKDIPATYSGCISSLALVKYPVYVEARAKIANSTMASDVWMLSPDATQEIDIIEAYGSDRIKGDNGRTFYGPDRIHLSHHVFIRKPFSDYQPQGLGTWYKDVKGTIWRNDFHRVGVYWKDPYHLEYYVDGKLVRTVKGKDIIDPKNYTAGTGLAKGMNIIINMEDQSWRAVAGMSPTKEELKNCQNNAFIVDWVRVYNLVDKCNKKH</sequence>
<dbReference type="PANTHER" id="PTHR10963:SF55">
    <property type="entry name" value="GLYCOSIDE HYDROLASE FAMILY 16 PROTEIN"/>
    <property type="match status" value="1"/>
</dbReference>
<dbReference type="EMBL" id="WDED01000006">
    <property type="protein sequence ID" value="KAB6149017.1"/>
    <property type="molecule type" value="Genomic_DNA"/>
</dbReference>
<evidence type="ECO:0000259" key="6">
    <source>
        <dbReference type="PROSITE" id="PS51762"/>
    </source>
</evidence>
<evidence type="ECO:0000313" key="8">
    <source>
        <dbReference type="EMBL" id="MCA4703071.1"/>
    </source>
</evidence>